<feature type="region of interest" description="Disordered" evidence="1">
    <location>
        <begin position="50"/>
        <end position="72"/>
    </location>
</feature>
<organism evidence="2 3">
    <name type="scientific">Exophiala dermatitidis</name>
    <name type="common">Black yeast-like fungus</name>
    <name type="synonym">Wangiella dermatitidis</name>
    <dbReference type="NCBI Taxonomy" id="5970"/>
    <lineage>
        <taxon>Eukaryota</taxon>
        <taxon>Fungi</taxon>
        <taxon>Dikarya</taxon>
        <taxon>Ascomycota</taxon>
        <taxon>Pezizomycotina</taxon>
        <taxon>Eurotiomycetes</taxon>
        <taxon>Chaetothyriomycetidae</taxon>
        <taxon>Chaetothyriales</taxon>
        <taxon>Herpotrichiellaceae</taxon>
        <taxon>Exophiala</taxon>
    </lineage>
</organism>
<dbReference type="Proteomes" id="UP001161757">
    <property type="component" value="Unassembled WGS sequence"/>
</dbReference>
<dbReference type="EMBL" id="JAJGCB010000004">
    <property type="protein sequence ID" value="KAJ8992787.1"/>
    <property type="molecule type" value="Genomic_DNA"/>
</dbReference>
<feature type="compositionally biased region" description="Polar residues" evidence="1">
    <location>
        <begin position="50"/>
        <end position="65"/>
    </location>
</feature>
<evidence type="ECO:0000313" key="2">
    <source>
        <dbReference type="EMBL" id="KAJ8992787.1"/>
    </source>
</evidence>
<accession>A0AAN6EZQ3</accession>
<gene>
    <name evidence="2" type="ORF">HRR80_002832</name>
</gene>
<evidence type="ECO:0000313" key="3">
    <source>
        <dbReference type="Proteomes" id="UP001161757"/>
    </source>
</evidence>
<name>A0AAN6EZQ3_EXODE</name>
<dbReference type="AlphaFoldDB" id="A0AAN6EZQ3"/>
<reference evidence="2" key="1">
    <citation type="submission" date="2023-01" db="EMBL/GenBank/DDBJ databases">
        <title>Exophiala dermititidis isolated from Cystic Fibrosis Patient.</title>
        <authorList>
            <person name="Kurbessoian T."/>
            <person name="Crocker A."/>
            <person name="Murante D."/>
            <person name="Hogan D.A."/>
            <person name="Stajich J.E."/>
        </authorList>
    </citation>
    <scope>NUCLEOTIDE SEQUENCE</scope>
    <source>
        <strain evidence="2">Ex8</strain>
    </source>
</reference>
<protein>
    <submittedName>
        <fullName evidence="2">Uncharacterized protein</fullName>
    </submittedName>
</protein>
<proteinExistence type="predicted"/>
<evidence type="ECO:0000256" key="1">
    <source>
        <dbReference type="SAM" id="MobiDB-lite"/>
    </source>
</evidence>
<comment type="caution">
    <text evidence="2">The sequence shown here is derived from an EMBL/GenBank/DDBJ whole genome shotgun (WGS) entry which is preliminary data.</text>
</comment>
<sequence length="175" mass="19152">MDSQRALSVRSRTIDSFIPLFHSPICDHQGKVPKQPLENRILSFETFDDGSTASSGHCSTCSGVSAENDRHSNAHVESVGVVKSRSSQSQVHAGGRFAQHHQIKNPMTESACKALLTVPRRRRGKTRRLLPLDNLGGDGRHVSQLHCTLARVCRSLYSVAVPCHIIPALEGLNPK</sequence>